<feature type="region of interest" description="Disordered" evidence="1">
    <location>
        <begin position="101"/>
        <end position="138"/>
    </location>
</feature>
<dbReference type="InterPro" id="IPR053027">
    <property type="entry name" value="AGGF1"/>
</dbReference>
<evidence type="ECO:0000259" key="3">
    <source>
        <dbReference type="PROSITE" id="PS50174"/>
    </source>
</evidence>
<dbReference type="OrthoDB" id="2538319at2759"/>
<dbReference type="AlphaFoldDB" id="A0A443S1A1"/>
<comment type="caution">
    <text evidence="4">The sequence shown here is derived from an EMBL/GenBank/DDBJ whole genome shotgun (WGS) entry which is preliminary data.</text>
</comment>
<reference evidence="4 5" key="1">
    <citation type="journal article" date="2018" name="Gigascience">
        <title>Genomes of trombidid mites reveal novel predicted allergens and laterally-transferred genes associated with secondary metabolism.</title>
        <authorList>
            <person name="Dong X."/>
            <person name="Chaisiri K."/>
            <person name="Xia D."/>
            <person name="Armstrong S.D."/>
            <person name="Fang Y."/>
            <person name="Donnelly M.J."/>
            <person name="Kadowaki T."/>
            <person name="McGarry J.W."/>
            <person name="Darby A.C."/>
            <person name="Makepeace B.L."/>
        </authorList>
    </citation>
    <scope>NUCLEOTIDE SEQUENCE [LARGE SCALE GENOMIC DNA]</scope>
    <source>
        <strain evidence="4">UoL-UT</strain>
    </source>
</reference>
<dbReference type="Proteomes" id="UP000288716">
    <property type="component" value="Unassembled WGS sequence"/>
</dbReference>
<feature type="domain" description="G-patch" evidence="3">
    <location>
        <begin position="354"/>
        <end position="383"/>
    </location>
</feature>
<organism evidence="4 5">
    <name type="scientific">Leptotrombidium deliense</name>
    <dbReference type="NCBI Taxonomy" id="299467"/>
    <lineage>
        <taxon>Eukaryota</taxon>
        <taxon>Metazoa</taxon>
        <taxon>Ecdysozoa</taxon>
        <taxon>Arthropoda</taxon>
        <taxon>Chelicerata</taxon>
        <taxon>Arachnida</taxon>
        <taxon>Acari</taxon>
        <taxon>Acariformes</taxon>
        <taxon>Trombidiformes</taxon>
        <taxon>Prostigmata</taxon>
        <taxon>Anystina</taxon>
        <taxon>Parasitengona</taxon>
        <taxon>Trombiculoidea</taxon>
        <taxon>Trombiculidae</taxon>
        <taxon>Leptotrombidium</taxon>
    </lineage>
</organism>
<dbReference type="Gene3D" id="2.60.200.20">
    <property type="match status" value="1"/>
</dbReference>
<accession>A0A443S1A1</accession>
<dbReference type="VEuPathDB" id="VectorBase:LDEU010735"/>
<feature type="compositionally biased region" description="Basic and acidic residues" evidence="1">
    <location>
        <begin position="31"/>
        <end position="42"/>
    </location>
</feature>
<proteinExistence type="predicted"/>
<keyword evidence="5" id="KW-1185">Reference proteome</keyword>
<dbReference type="InterPro" id="IPR008984">
    <property type="entry name" value="SMAD_FHA_dom_sf"/>
</dbReference>
<feature type="non-terminal residue" evidence="4">
    <location>
        <position position="383"/>
    </location>
</feature>
<dbReference type="STRING" id="299467.A0A443S1A1"/>
<sequence length="383" mass="43507">MNTLNVRKLVLKDDDCTPLKERFCNSPDTLDDIHSSDRRSKNDWLSASNDGKTSVAELVREAAEETKVFSDPQSKNYYKYDETKKSYEFYASLKSEENSCKRRKSKKKREANKNNEIGENDSHEEEGEIDSSSSSDVSVIEISDEETVKQIDYSCVRMIVESSSTLDEGSLLLITCKGAKIGNDDKCEVYITDNCVSKLHAEVTFDEKESVYYITDVNSEEGSFICESRLNANESYALKHGDIVRFGDCELLIHIHSGRDVTCIHCEPGCVQASLKSLQNRFNNVEAAVDINYRRRKQLNAIKKKYGINTFEERRVCLPEEYEDLAELRRQTVGSDNPYEKTEEGTSHEKPLTDKNKGFKMMKKMGWVQGHGLGKAQSGRLSP</sequence>
<dbReference type="PROSITE" id="PS50006">
    <property type="entry name" value="FHA_DOMAIN"/>
    <property type="match status" value="1"/>
</dbReference>
<dbReference type="PROSITE" id="PS50174">
    <property type="entry name" value="G_PATCH"/>
    <property type="match status" value="1"/>
</dbReference>
<dbReference type="PANTHER" id="PTHR23106:SF24">
    <property type="entry name" value="ANGIOGENIC FACTOR WITH G PATCH AND FHA DOMAINS 1"/>
    <property type="match status" value="1"/>
</dbReference>
<feature type="region of interest" description="Disordered" evidence="1">
    <location>
        <begin position="329"/>
        <end position="360"/>
    </location>
</feature>
<dbReference type="EMBL" id="NCKV01012862">
    <property type="protein sequence ID" value="RWS21305.1"/>
    <property type="molecule type" value="Genomic_DNA"/>
</dbReference>
<name>A0A443S1A1_9ACAR</name>
<dbReference type="SMART" id="SM00240">
    <property type="entry name" value="FHA"/>
    <property type="match status" value="1"/>
</dbReference>
<evidence type="ECO:0000313" key="4">
    <source>
        <dbReference type="EMBL" id="RWS21305.1"/>
    </source>
</evidence>
<evidence type="ECO:0000256" key="1">
    <source>
        <dbReference type="SAM" id="MobiDB-lite"/>
    </source>
</evidence>
<evidence type="ECO:0000259" key="2">
    <source>
        <dbReference type="PROSITE" id="PS50006"/>
    </source>
</evidence>
<dbReference type="Pfam" id="PF01585">
    <property type="entry name" value="G-patch"/>
    <property type="match status" value="1"/>
</dbReference>
<feature type="compositionally biased region" description="Basic residues" evidence="1">
    <location>
        <begin position="101"/>
        <end position="110"/>
    </location>
</feature>
<dbReference type="InterPro" id="IPR000253">
    <property type="entry name" value="FHA_dom"/>
</dbReference>
<dbReference type="SUPFAM" id="SSF49879">
    <property type="entry name" value="SMAD/FHA domain"/>
    <property type="match status" value="1"/>
</dbReference>
<dbReference type="InterPro" id="IPR000467">
    <property type="entry name" value="G_patch_dom"/>
</dbReference>
<dbReference type="PANTHER" id="PTHR23106">
    <property type="entry name" value="ANGIOGENIC FACTOR WITH G PATCH AND FHA DOMAINS 1"/>
    <property type="match status" value="1"/>
</dbReference>
<gene>
    <name evidence="4" type="ORF">B4U80_00778</name>
</gene>
<dbReference type="Pfam" id="PF00498">
    <property type="entry name" value="FHA"/>
    <property type="match status" value="1"/>
</dbReference>
<feature type="compositionally biased region" description="Basic and acidic residues" evidence="1">
    <location>
        <begin position="338"/>
        <end position="357"/>
    </location>
</feature>
<feature type="region of interest" description="Disordered" evidence="1">
    <location>
        <begin position="27"/>
        <end position="51"/>
    </location>
</feature>
<protein>
    <submittedName>
        <fullName evidence="4">Angiogenic factor with G patch and FHA domains 1-like protein</fullName>
    </submittedName>
</protein>
<evidence type="ECO:0000313" key="5">
    <source>
        <dbReference type="Proteomes" id="UP000288716"/>
    </source>
</evidence>
<feature type="domain" description="FHA" evidence="2">
    <location>
        <begin position="179"/>
        <end position="230"/>
    </location>
</feature>
<dbReference type="GO" id="GO:0003676">
    <property type="term" value="F:nucleic acid binding"/>
    <property type="evidence" value="ECO:0007669"/>
    <property type="project" value="InterPro"/>
</dbReference>
<feature type="compositionally biased region" description="Acidic residues" evidence="1">
    <location>
        <begin position="118"/>
        <end position="129"/>
    </location>
</feature>